<name>A0ABS9N826_9ACTN</name>
<evidence type="ECO:0000313" key="1">
    <source>
        <dbReference type="EMBL" id="MCG5445988.1"/>
    </source>
</evidence>
<sequence>MTAATLAVAAPASAASNYIFNSSKIGVGVIHVRDGNYTRGNYDTVLAAGHRTSEFWANAAGYYIGPGYCGYEWTLTGGSWLLTDDSLDPGQHYIPTTQTIQVSAARC</sequence>
<dbReference type="Proteomes" id="UP001201629">
    <property type="component" value="Unassembled WGS sequence"/>
</dbReference>
<keyword evidence="2" id="KW-1185">Reference proteome</keyword>
<reference evidence="1 2" key="1">
    <citation type="submission" date="2022-01" db="EMBL/GenBank/DDBJ databases">
        <authorList>
            <person name="Riesco R."/>
            <person name="Trujillo M.E."/>
        </authorList>
    </citation>
    <scope>NUCLEOTIDE SEQUENCE [LARGE SCALE GENOMIC DNA]</scope>
    <source>
        <strain evidence="1 2">NIE79</strain>
    </source>
</reference>
<protein>
    <recommendedName>
        <fullName evidence="3">Secreted protein</fullName>
    </recommendedName>
</protein>
<organism evidence="1 2">
    <name type="scientific">Micromonospora trifolii</name>
    <dbReference type="NCBI Taxonomy" id="2911208"/>
    <lineage>
        <taxon>Bacteria</taxon>
        <taxon>Bacillati</taxon>
        <taxon>Actinomycetota</taxon>
        <taxon>Actinomycetes</taxon>
        <taxon>Micromonosporales</taxon>
        <taxon>Micromonosporaceae</taxon>
        <taxon>Micromonospora</taxon>
    </lineage>
</organism>
<gene>
    <name evidence="1" type="ORF">NIE79_004518</name>
</gene>
<dbReference type="RefSeq" id="WP_238680929.1">
    <property type="nucleotide sequence ID" value="NZ_JAKKFD010000044.1"/>
</dbReference>
<comment type="caution">
    <text evidence="1">The sequence shown here is derived from an EMBL/GenBank/DDBJ whole genome shotgun (WGS) entry which is preliminary data.</text>
</comment>
<accession>A0ABS9N826</accession>
<evidence type="ECO:0000313" key="2">
    <source>
        <dbReference type="Proteomes" id="UP001201629"/>
    </source>
</evidence>
<dbReference type="EMBL" id="JAKKFD010000044">
    <property type="protein sequence ID" value="MCG5445988.1"/>
    <property type="molecule type" value="Genomic_DNA"/>
</dbReference>
<proteinExistence type="predicted"/>
<evidence type="ECO:0008006" key="3">
    <source>
        <dbReference type="Google" id="ProtNLM"/>
    </source>
</evidence>